<evidence type="ECO:0000313" key="1">
    <source>
        <dbReference type="EMBL" id="MFC4998544.1"/>
    </source>
</evidence>
<accession>A0ABV9VRV9</accession>
<reference evidence="2" key="1">
    <citation type="journal article" date="2019" name="Int. J. Syst. Evol. Microbiol.">
        <title>The Global Catalogue of Microorganisms (GCM) 10K type strain sequencing project: providing services to taxonomists for standard genome sequencing and annotation.</title>
        <authorList>
            <consortium name="The Broad Institute Genomics Platform"/>
            <consortium name="The Broad Institute Genome Sequencing Center for Infectious Disease"/>
            <person name="Wu L."/>
            <person name="Ma J."/>
        </authorList>
    </citation>
    <scope>NUCLEOTIDE SEQUENCE [LARGE SCALE GENOMIC DNA]</scope>
    <source>
        <strain evidence="2">CGMCC 4.7152</strain>
    </source>
</reference>
<dbReference type="NCBIfam" id="TIGR04062">
    <property type="entry name" value="dnd_assoc_4"/>
    <property type="match status" value="1"/>
</dbReference>
<evidence type="ECO:0000313" key="2">
    <source>
        <dbReference type="Proteomes" id="UP001595912"/>
    </source>
</evidence>
<dbReference type="EMBL" id="JBHSIU010000012">
    <property type="protein sequence ID" value="MFC4998544.1"/>
    <property type="molecule type" value="Genomic_DNA"/>
</dbReference>
<dbReference type="RefSeq" id="WP_380114800.1">
    <property type="nucleotide sequence ID" value="NZ_JBHSIU010000012.1"/>
</dbReference>
<dbReference type="InterPro" id="IPR023983">
    <property type="entry name" value="DNA_S_mod_dnd_assoc_4"/>
</dbReference>
<protein>
    <submittedName>
        <fullName evidence="1">DNA phosphorothioation-associated protein 4</fullName>
    </submittedName>
</protein>
<organism evidence="1 2">
    <name type="scientific">Dactylosporangium cerinum</name>
    <dbReference type="NCBI Taxonomy" id="1434730"/>
    <lineage>
        <taxon>Bacteria</taxon>
        <taxon>Bacillati</taxon>
        <taxon>Actinomycetota</taxon>
        <taxon>Actinomycetes</taxon>
        <taxon>Micromonosporales</taxon>
        <taxon>Micromonosporaceae</taxon>
        <taxon>Dactylosporangium</taxon>
    </lineage>
</organism>
<sequence>MIDPRVRRPADKEELITRLAGDADSAVFDSMRDLFVFAAALGKTEERRVPLSSRSGKDPIRLDLFRSDSGHEFLIQTLAILAFPGDAEVLHEDRVGDRIAVFEEYVNGGLEIIQENLDAGRLLGDDDVLMAIVGRYIDKRDPDAKIDLSQFADDLGL</sequence>
<keyword evidence="2" id="KW-1185">Reference proteome</keyword>
<dbReference type="Proteomes" id="UP001595912">
    <property type="component" value="Unassembled WGS sequence"/>
</dbReference>
<proteinExistence type="predicted"/>
<comment type="caution">
    <text evidence="1">The sequence shown here is derived from an EMBL/GenBank/DDBJ whole genome shotgun (WGS) entry which is preliminary data.</text>
</comment>
<name>A0ABV9VRV9_9ACTN</name>
<gene>
    <name evidence="1" type="ORF">ACFPIJ_11945</name>
</gene>